<organism evidence="1 2">
    <name type="scientific">Butyricimonas hominis</name>
    <dbReference type="NCBI Taxonomy" id="2763032"/>
    <lineage>
        <taxon>Bacteria</taxon>
        <taxon>Pseudomonadati</taxon>
        <taxon>Bacteroidota</taxon>
        <taxon>Bacteroidia</taxon>
        <taxon>Bacteroidales</taxon>
        <taxon>Odoribacteraceae</taxon>
        <taxon>Butyricimonas</taxon>
    </lineage>
</organism>
<name>A0ABR7D6T0_9BACT</name>
<accession>A0ABR7D6T0</accession>
<dbReference type="RefSeq" id="WP_186978684.1">
    <property type="nucleotide sequence ID" value="NZ_JACOOH010000015.1"/>
</dbReference>
<gene>
    <name evidence="1" type="ORF">H8S64_21510</name>
</gene>
<reference evidence="1 2" key="1">
    <citation type="submission" date="2020-08" db="EMBL/GenBank/DDBJ databases">
        <title>Genome public.</title>
        <authorList>
            <person name="Liu C."/>
            <person name="Sun Q."/>
        </authorList>
    </citation>
    <scope>NUCLEOTIDE SEQUENCE [LARGE SCALE GENOMIC DNA]</scope>
    <source>
        <strain evidence="1 2">NSJ-56</strain>
    </source>
</reference>
<evidence type="ECO:0000313" key="1">
    <source>
        <dbReference type="EMBL" id="MBC5623673.1"/>
    </source>
</evidence>
<comment type="caution">
    <text evidence="1">The sequence shown here is derived from an EMBL/GenBank/DDBJ whole genome shotgun (WGS) entry which is preliminary data.</text>
</comment>
<dbReference type="EMBL" id="JACOOH010000015">
    <property type="protein sequence ID" value="MBC5623673.1"/>
    <property type="molecule type" value="Genomic_DNA"/>
</dbReference>
<proteinExistence type="predicted"/>
<keyword evidence="2" id="KW-1185">Reference proteome</keyword>
<evidence type="ECO:0008006" key="3">
    <source>
        <dbReference type="Google" id="ProtNLM"/>
    </source>
</evidence>
<protein>
    <recommendedName>
        <fullName evidence="3">YubB ferredoxin-like domain-containing protein</fullName>
    </recommendedName>
</protein>
<dbReference type="Proteomes" id="UP000646484">
    <property type="component" value="Unassembled WGS sequence"/>
</dbReference>
<evidence type="ECO:0000313" key="2">
    <source>
        <dbReference type="Proteomes" id="UP000646484"/>
    </source>
</evidence>
<sequence>MPNWCTSAYVICGNASETKELYDLMSKLQAMKEPSVENGFGTTWLGCLVEALGGDYNEIYCRGDWNSLEAGDGVLTLSTETAWGPCNEVFDFLCSKYPSLRYYFQSEEPGMGEYLTNDSNGYYFSEKYYVDICTPDEKYLTEYFRDSLSMFKWFEDLLEQPINSEQDIKAITEKWQEVNEDAFCNIYEFKVVA</sequence>